<organism evidence="2 3">
    <name type="scientific">Trapa incisa</name>
    <dbReference type="NCBI Taxonomy" id="236973"/>
    <lineage>
        <taxon>Eukaryota</taxon>
        <taxon>Viridiplantae</taxon>
        <taxon>Streptophyta</taxon>
        <taxon>Embryophyta</taxon>
        <taxon>Tracheophyta</taxon>
        <taxon>Spermatophyta</taxon>
        <taxon>Magnoliopsida</taxon>
        <taxon>eudicotyledons</taxon>
        <taxon>Gunneridae</taxon>
        <taxon>Pentapetalae</taxon>
        <taxon>rosids</taxon>
        <taxon>malvids</taxon>
        <taxon>Myrtales</taxon>
        <taxon>Lythraceae</taxon>
        <taxon>Trapa</taxon>
    </lineage>
</organism>
<gene>
    <name evidence="2" type="ORF">SAY87_018133</name>
</gene>
<reference evidence="2 3" key="1">
    <citation type="journal article" date="2023" name="Hortic Res">
        <title>Pangenome of water caltrop reveals structural variations and asymmetric subgenome divergence after allopolyploidization.</title>
        <authorList>
            <person name="Zhang X."/>
            <person name="Chen Y."/>
            <person name="Wang L."/>
            <person name="Yuan Y."/>
            <person name="Fang M."/>
            <person name="Shi L."/>
            <person name="Lu R."/>
            <person name="Comes H.P."/>
            <person name="Ma Y."/>
            <person name="Chen Y."/>
            <person name="Huang G."/>
            <person name="Zhou Y."/>
            <person name="Zheng Z."/>
            <person name="Qiu Y."/>
        </authorList>
    </citation>
    <scope>NUCLEOTIDE SEQUENCE [LARGE SCALE GENOMIC DNA]</scope>
    <source>
        <tissue evidence="2">Roots</tissue>
    </source>
</reference>
<comment type="caution">
    <text evidence="2">The sequence shown here is derived from an EMBL/GenBank/DDBJ whole genome shotgun (WGS) entry which is preliminary data.</text>
</comment>
<evidence type="ECO:0000313" key="2">
    <source>
        <dbReference type="EMBL" id="KAK4777946.1"/>
    </source>
</evidence>
<evidence type="ECO:0000313" key="3">
    <source>
        <dbReference type="Proteomes" id="UP001345219"/>
    </source>
</evidence>
<dbReference type="EMBL" id="JAXIOK010000002">
    <property type="protein sequence ID" value="KAK4777946.1"/>
    <property type="molecule type" value="Genomic_DNA"/>
</dbReference>
<proteinExistence type="predicted"/>
<dbReference type="Proteomes" id="UP001345219">
    <property type="component" value="Chromosome 14"/>
</dbReference>
<dbReference type="AlphaFoldDB" id="A0AAN7QUY6"/>
<protein>
    <submittedName>
        <fullName evidence="2">Uncharacterized protein</fullName>
    </submittedName>
</protein>
<sequence>MGSSQLTRGHLSRPKADRTLRFSPLMPRAQCRRAIADDDARIIFPTAETPSKTAEIGEEESAHPEPARTTTMLAKYLTADTYPYAPLVGRFPSDLSPSKTLHSLETGAQGRTPSKVKEKTLLEYLKFDSYMYASSVTIKTSSPALVSVMLLVMELAISEQGQLSCYL</sequence>
<feature type="region of interest" description="Disordered" evidence="1">
    <location>
        <begin position="48"/>
        <end position="68"/>
    </location>
</feature>
<feature type="region of interest" description="Disordered" evidence="1">
    <location>
        <begin position="1"/>
        <end position="23"/>
    </location>
</feature>
<keyword evidence="3" id="KW-1185">Reference proteome</keyword>
<accession>A0AAN7QUY6</accession>
<name>A0AAN7QUY6_9MYRT</name>
<evidence type="ECO:0000256" key="1">
    <source>
        <dbReference type="SAM" id="MobiDB-lite"/>
    </source>
</evidence>